<accession>A0AAV9ZNH0</accession>
<dbReference type="EMBL" id="JAWWNJ010000128">
    <property type="protein sequence ID" value="KAK6987851.1"/>
    <property type="molecule type" value="Genomic_DNA"/>
</dbReference>
<organism evidence="2 3">
    <name type="scientific">Favolaschia claudopus</name>
    <dbReference type="NCBI Taxonomy" id="2862362"/>
    <lineage>
        <taxon>Eukaryota</taxon>
        <taxon>Fungi</taxon>
        <taxon>Dikarya</taxon>
        <taxon>Basidiomycota</taxon>
        <taxon>Agaricomycotina</taxon>
        <taxon>Agaricomycetes</taxon>
        <taxon>Agaricomycetidae</taxon>
        <taxon>Agaricales</taxon>
        <taxon>Marasmiineae</taxon>
        <taxon>Mycenaceae</taxon>
        <taxon>Favolaschia</taxon>
    </lineage>
</organism>
<sequence>MTQSRNWQLSGEVTGDEDKNKLRQRIGLKVKVVTCTETPRGLKDQREREKRGKEPGKGDYEVTLTVPPLFTAEERRDIAKPTKKMLKRVRGVTAKGRGLETELSLEMNPESVQEREQMPQKSIRKSKKRALEIVRIARPREIARGEKGCATKTKAFGHESREASKCERPRVESEKWRPKPSNPMRVRAGDTESLPRVRSEVEKKRREKIWRAEEPTSNSLIKDSGLHARKGTKERPLESDGGNGWFRRL</sequence>
<feature type="compositionally biased region" description="Basic and acidic residues" evidence="1">
    <location>
        <begin position="156"/>
        <end position="177"/>
    </location>
</feature>
<proteinExistence type="predicted"/>
<feature type="compositionally biased region" description="Basic and acidic residues" evidence="1">
    <location>
        <begin position="40"/>
        <end position="60"/>
    </location>
</feature>
<protein>
    <submittedName>
        <fullName evidence="2">Uncharacterized protein</fullName>
    </submittedName>
</protein>
<evidence type="ECO:0000313" key="3">
    <source>
        <dbReference type="Proteomes" id="UP001362999"/>
    </source>
</evidence>
<dbReference type="AlphaFoldDB" id="A0AAV9ZNH0"/>
<keyword evidence="3" id="KW-1185">Reference proteome</keyword>
<feature type="region of interest" description="Disordered" evidence="1">
    <location>
        <begin position="143"/>
        <end position="249"/>
    </location>
</feature>
<dbReference type="Proteomes" id="UP001362999">
    <property type="component" value="Unassembled WGS sequence"/>
</dbReference>
<feature type="region of interest" description="Disordered" evidence="1">
    <location>
        <begin position="38"/>
        <end position="63"/>
    </location>
</feature>
<reference evidence="2 3" key="1">
    <citation type="journal article" date="2024" name="J Genomics">
        <title>Draft genome sequencing and assembly of Favolaschia claudopus CIRM-BRFM 2984 isolated from oak limbs.</title>
        <authorList>
            <person name="Navarro D."/>
            <person name="Drula E."/>
            <person name="Chaduli D."/>
            <person name="Cazenave R."/>
            <person name="Ahrendt S."/>
            <person name="Wang J."/>
            <person name="Lipzen A."/>
            <person name="Daum C."/>
            <person name="Barry K."/>
            <person name="Grigoriev I.V."/>
            <person name="Favel A."/>
            <person name="Rosso M.N."/>
            <person name="Martin F."/>
        </authorList>
    </citation>
    <scope>NUCLEOTIDE SEQUENCE [LARGE SCALE GENOMIC DNA]</scope>
    <source>
        <strain evidence="2 3">CIRM-BRFM 2984</strain>
    </source>
</reference>
<comment type="caution">
    <text evidence="2">The sequence shown here is derived from an EMBL/GenBank/DDBJ whole genome shotgun (WGS) entry which is preliminary data.</text>
</comment>
<evidence type="ECO:0000313" key="2">
    <source>
        <dbReference type="EMBL" id="KAK6987851.1"/>
    </source>
</evidence>
<gene>
    <name evidence="2" type="ORF">R3P38DRAFT_2805312</name>
</gene>
<feature type="region of interest" description="Disordered" evidence="1">
    <location>
        <begin position="100"/>
        <end position="128"/>
    </location>
</feature>
<feature type="compositionally biased region" description="Basic and acidic residues" evidence="1">
    <location>
        <begin position="187"/>
        <end position="214"/>
    </location>
</feature>
<name>A0AAV9ZNH0_9AGAR</name>
<evidence type="ECO:0000256" key="1">
    <source>
        <dbReference type="SAM" id="MobiDB-lite"/>
    </source>
</evidence>